<keyword evidence="4 10" id="KW-0698">rRNA processing</keyword>
<evidence type="ECO:0000259" key="11">
    <source>
        <dbReference type="Pfam" id="PF04452"/>
    </source>
</evidence>
<evidence type="ECO:0000256" key="9">
    <source>
        <dbReference type="ARBA" id="ARBA00047944"/>
    </source>
</evidence>
<dbReference type="InterPro" id="IPR046886">
    <property type="entry name" value="RsmE_MTase_dom"/>
</dbReference>
<keyword evidence="6 10" id="KW-0808">Transferase</keyword>
<dbReference type="GO" id="GO:0005737">
    <property type="term" value="C:cytoplasm"/>
    <property type="evidence" value="ECO:0007669"/>
    <property type="project" value="UniProtKB-SubCell"/>
</dbReference>
<feature type="domain" description="Ribosomal RNA small subunit methyltransferase E methyltransferase" evidence="11">
    <location>
        <begin position="77"/>
        <end position="217"/>
    </location>
</feature>
<protein>
    <recommendedName>
        <fullName evidence="10">Ribosomal RNA small subunit methyltransferase E</fullName>
        <ecNumber evidence="10">2.1.1.193</ecNumber>
    </recommendedName>
</protein>
<comment type="function">
    <text evidence="8 10">Specifically methylates the N3 position of the uracil ring of uridine 1498 (m3U1498) in 16S rRNA. Acts on the fully assembled 30S ribosomal subunit.</text>
</comment>
<comment type="similarity">
    <text evidence="2 10">Belongs to the RNA methyltransferase RsmE family.</text>
</comment>
<comment type="catalytic activity">
    <reaction evidence="9 10">
        <text>uridine(1498) in 16S rRNA + S-adenosyl-L-methionine = N(3)-methyluridine(1498) in 16S rRNA + S-adenosyl-L-homocysteine + H(+)</text>
        <dbReference type="Rhea" id="RHEA:42920"/>
        <dbReference type="Rhea" id="RHEA-COMP:10283"/>
        <dbReference type="Rhea" id="RHEA-COMP:10284"/>
        <dbReference type="ChEBI" id="CHEBI:15378"/>
        <dbReference type="ChEBI" id="CHEBI:57856"/>
        <dbReference type="ChEBI" id="CHEBI:59789"/>
        <dbReference type="ChEBI" id="CHEBI:65315"/>
        <dbReference type="ChEBI" id="CHEBI:74502"/>
        <dbReference type="EC" id="2.1.1.193"/>
    </reaction>
</comment>
<dbReference type="GO" id="GO:0070475">
    <property type="term" value="P:rRNA base methylation"/>
    <property type="evidence" value="ECO:0007669"/>
    <property type="project" value="TreeGrafter"/>
</dbReference>
<evidence type="ECO:0000256" key="4">
    <source>
        <dbReference type="ARBA" id="ARBA00022552"/>
    </source>
</evidence>
<evidence type="ECO:0000256" key="1">
    <source>
        <dbReference type="ARBA" id="ARBA00004496"/>
    </source>
</evidence>
<name>Q7MQN6_WOLSU</name>
<dbReference type="PIRSF" id="PIRSF015601">
    <property type="entry name" value="MTase_slr0722"/>
    <property type="match status" value="1"/>
</dbReference>
<dbReference type="CDD" id="cd18084">
    <property type="entry name" value="RsmE-like"/>
    <property type="match status" value="1"/>
</dbReference>
<gene>
    <name evidence="12" type="ordered locus">WS2155</name>
</gene>
<evidence type="ECO:0000256" key="6">
    <source>
        <dbReference type="ARBA" id="ARBA00022679"/>
    </source>
</evidence>
<proteinExistence type="inferred from homology"/>
<accession>Q7MQN6</accession>
<keyword evidence="3 10" id="KW-0963">Cytoplasm</keyword>
<dbReference type="EMBL" id="BX571662">
    <property type="protein sequence ID" value="CAE11149.1"/>
    <property type="molecule type" value="Genomic_DNA"/>
</dbReference>
<dbReference type="GO" id="GO:0070042">
    <property type="term" value="F:rRNA (uridine-N3-)-methyltransferase activity"/>
    <property type="evidence" value="ECO:0007669"/>
    <property type="project" value="TreeGrafter"/>
</dbReference>
<dbReference type="EC" id="2.1.1.193" evidence="10"/>
<sequence length="220" mass="25406">MQFLYLKESGAPRLRIEGEEFHYLFKVRRTKSEELPLFRNLEDGKLYRYKAAEIAKRHADLELLEAKEEEKIPCAFFHLLWAVVDAKTIEKSLPMLNELGVGKISFFYARYSQRDIRLDMERLGRILIHSCEQSGRTRLPVIECFKNLEELLECYSDFGVMDFGGEILQPKVCQAIMVGPEGGFSQEEREKLVGQKRYSSGENLILKSETAALFALARSI</sequence>
<dbReference type="NCBIfam" id="NF008695">
    <property type="entry name" value="PRK11713.3-3"/>
    <property type="match status" value="1"/>
</dbReference>
<dbReference type="PANTHER" id="PTHR30027:SF3">
    <property type="entry name" value="16S RRNA (URACIL(1498)-N(3))-METHYLTRANSFERASE"/>
    <property type="match status" value="1"/>
</dbReference>
<evidence type="ECO:0000256" key="7">
    <source>
        <dbReference type="ARBA" id="ARBA00022691"/>
    </source>
</evidence>
<evidence type="ECO:0000256" key="3">
    <source>
        <dbReference type="ARBA" id="ARBA00022490"/>
    </source>
</evidence>
<keyword evidence="5 10" id="KW-0489">Methyltransferase</keyword>
<dbReference type="PANTHER" id="PTHR30027">
    <property type="entry name" value="RIBOSOMAL RNA SMALL SUBUNIT METHYLTRANSFERASE E"/>
    <property type="match status" value="1"/>
</dbReference>
<organism evidence="13">
    <name type="scientific">Wolinella succinogenes (strain ATCC 29543 / DSM 1740 / CCUG 13145 / JCM 31913 / LMG 7466 / NCTC 11488 / FDC 602W)</name>
    <name type="common">Vibrio succinogenes</name>
    <dbReference type="NCBI Taxonomy" id="273121"/>
    <lineage>
        <taxon>Bacteria</taxon>
        <taxon>Pseudomonadati</taxon>
        <taxon>Campylobacterota</taxon>
        <taxon>Epsilonproteobacteria</taxon>
        <taxon>Campylobacterales</taxon>
        <taxon>Helicobacteraceae</taxon>
        <taxon>Wolinella</taxon>
    </lineage>
</organism>
<reference evidence="12 13" key="1">
    <citation type="journal article" date="2003" name="Proc. Natl. Acad. Sci. U.S.A.">
        <title>Complete genome sequence and analysis of Wolinella succinogenes.</title>
        <authorList>
            <person name="Baar C."/>
            <person name="Eppinger M."/>
            <person name="Raddatz G."/>
            <person name="Simon JM."/>
            <person name="Lanz C."/>
            <person name="Klimmek O."/>
            <person name="Nandakumar R."/>
            <person name="Gross R."/>
            <person name="Rosinus A."/>
            <person name="Keller H."/>
            <person name="Jagtap P."/>
            <person name="Linke B."/>
            <person name="Meyer F."/>
            <person name="Lederer H."/>
            <person name="Schuster S.C."/>
        </authorList>
    </citation>
    <scope>NUCLEOTIDE SEQUENCE [LARGE SCALE GENOMIC DNA]</scope>
    <source>
        <strain evidence="13">ATCC 29543 / DSM 1740 / CCUG 13145 / JCM 31913 / LMG 7466 / NCTC 11488 / FDC 602W</strain>
    </source>
</reference>
<evidence type="ECO:0000256" key="2">
    <source>
        <dbReference type="ARBA" id="ARBA00005528"/>
    </source>
</evidence>
<dbReference type="Gene3D" id="3.40.1280.10">
    <property type="match status" value="1"/>
</dbReference>
<evidence type="ECO:0000256" key="10">
    <source>
        <dbReference type="PIRNR" id="PIRNR015601"/>
    </source>
</evidence>
<dbReference type="eggNOG" id="COG1385">
    <property type="taxonomic scope" value="Bacteria"/>
</dbReference>
<dbReference type="Proteomes" id="UP000000422">
    <property type="component" value="Chromosome"/>
</dbReference>
<keyword evidence="7 10" id="KW-0949">S-adenosyl-L-methionine</keyword>
<dbReference type="RefSeq" id="WP_011139931.1">
    <property type="nucleotide sequence ID" value="NC_005090.1"/>
</dbReference>
<dbReference type="STRING" id="273121.WS2155"/>
<dbReference type="InterPro" id="IPR006700">
    <property type="entry name" value="RsmE"/>
</dbReference>
<dbReference type="NCBIfam" id="TIGR00046">
    <property type="entry name" value="RsmE family RNA methyltransferase"/>
    <property type="match status" value="1"/>
</dbReference>
<dbReference type="KEGG" id="wsu:WS2155"/>
<dbReference type="SUPFAM" id="SSF75217">
    <property type="entry name" value="alpha/beta knot"/>
    <property type="match status" value="1"/>
</dbReference>
<evidence type="ECO:0000256" key="5">
    <source>
        <dbReference type="ARBA" id="ARBA00022603"/>
    </source>
</evidence>
<evidence type="ECO:0000256" key="8">
    <source>
        <dbReference type="ARBA" id="ARBA00025699"/>
    </source>
</evidence>
<comment type="subcellular location">
    <subcellularLocation>
        <location evidence="1 10">Cytoplasm</location>
    </subcellularLocation>
</comment>
<evidence type="ECO:0000313" key="13">
    <source>
        <dbReference type="Proteomes" id="UP000000422"/>
    </source>
</evidence>
<dbReference type="InterPro" id="IPR029028">
    <property type="entry name" value="Alpha/beta_knot_MTases"/>
</dbReference>
<keyword evidence="13" id="KW-1185">Reference proteome</keyword>
<dbReference type="HOGENOM" id="CLU_067442_6_0_7"/>
<dbReference type="Pfam" id="PF04452">
    <property type="entry name" value="Methyltrans_RNA"/>
    <property type="match status" value="1"/>
</dbReference>
<evidence type="ECO:0000313" key="12">
    <source>
        <dbReference type="EMBL" id="CAE11149.1"/>
    </source>
</evidence>
<dbReference type="AlphaFoldDB" id="Q7MQN6"/>
<dbReference type="InterPro" id="IPR029026">
    <property type="entry name" value="tRNA_m1G_MTases_N"/>
</dbReference>